<dbReference type="PIRSF" id="PIRSF016821">
    <property type="entry name" value="HSP15"/>
    <property type="match status" value="1"/>
</dbReference>
<dbReference type="Gene3D" id="3.10.290.10">
    <property type="entry name" value="RNA-binding S4 domain"/>
    <property type="match status" value="1"/>
</dbReference>
<dbReference type="RefSeq" id="WP_016504156.1">
    <property type="nucleotide sequence ID" value="NZ_AMSD01000002.1"/>
</dbReference>
<dbReference type="PATRIC" id="fig|1236703.3.peg.860"/>
<dbReference type="CDD" id="cd00165">
    <property type="entry name" value="S4"/>
    <property type="match status" value="1"/>
</dbReference>
<dbReference type="InterPro" id="IPR002942">
    <property type="entry name" value="S4_RNA-bd"/>
</dbReference>
<dbReference type="SUPFAM" id="SSF55174">
    <property type="entry name" value="Alpha-L RNA-binding motif"/>
    <property type="match status" value="1"/>
</dbReference>
<evidence type="ECO:0000256" key="4">
    <source>
        <dbReference type="PIRNR" id="PIRNR016821"/>
    </source>
</evidence>
<feature type="domain" description="RNA-binding S4" evidence="5">
    <location>
        <begin position="8"/>
        <end position="71"/>
    </location>
</feature>
<accession>S3DIH7</accession>
<dbReference type="STRING" id="28176.CF66_6006"/>
<gene>
    <name evidence="6" type="ORF">O1U_0829</name>
</gene>
<proteinExistence type="inferred from homology"/>
<comment type="caution">
    <text evidence="6">The sequence shown here is derived from an EMBL/GenBank/DDBJ whole genome shotgun (WGS) entry which is preliminary data.</text>
</comment>
<dbReference type="eggNOG" id="COG1188">
    <property type="taxonomic scope" value="Bacteria"/>
</dbReference>
<dbReference type="GO" id="GO:0034605">
    <property type="term" value="P:cellular response to heat"/>
    <property type="evidence" value="ECO:0007669"/>
    <property type="project" value="InterPro"/>
</dbReference>
<dbReference type="GO" id="GO:0003677">
    <property type="term" value="F:DNA binding"/>
    <property type="evidence" value="ECO:0007669"/>
    <property type="project" value="UniProtKB-KW"/>
</dbReference>
<keyword evidence="7" id="KW-1185">Reference proteome</keyword>
<dbReference type="EMBL" id="AMSD01000002">
    <property type="protein sequence ID" value="EPE37525.1"/>
    <property type="molecule type" value="Genomic_DNA"/>
</dbReference>
<protein>
    <recommendedName>
        <fullName evidence="4">Heat shock protein 15</fullName>
    </recommendedName>
</protein>
<keyword evidence="2 4" id="KW-0694">RNA-binding</keyword>
<keyword evidence="3 4" id="KW-0238">DNA-binding</keyword>
<evidence type="ECO:0000256" key="2">
    <source>
        <dbReference type="ARBA" id="ARBA00022884"/>
    </source>
</evidence>
<dbReference type="InterPro" id="IPR036986">
    <property type="entry name" value="S4_RNA-bd_sf"/>
</dbReference>
<dbReference type="AlphaFoldDB" id="S3DIH7"/>
<comment type="similarity">
    <text evidence="1 4">Belongs to the HSP15 family.</text>
</comment>
<name>S3DIH7_9GAMM</name>
<sequence length="125" mass="14625">MNSDLNIVRLDKWLWSARFYKTRSIARNMVNGGKVQYNGKRTKPSKLVKVGDKITLKQGYEKKTIVILALSNQRRGATESKTLYSETRKSLETRESIAFQRKLCKFDKGFRPDKKQRRDAIKLKK</sequence>
<dbReference type="Proteomes" id="UP000053688">
    <property type="component" value="Unassembled WGS sequence"/>
</dbReference>
<dbReference type="GO" id="GO:0003727">
    <property type="term" value="F:single-stranded RNA binding"/>
    <property type="evidence" value="ECO:0007669"/>
    <property type="project" value="InterPro"/>
</dbReference>
<evidence type="ECO:0000313" key="6">
    <source>
        <dbReference type="EMBL" id="EPE37525.1"/>
    </source>
</evidence>
<evidence type="ECO:0000313" key="7">
    <source>
        <dbReference type="Proteomes" id="UP000053688"/>
    </source>
</evidence>
<dbReference type="InterPro" id="IPR025708">
    <property type="entry name" value="HSP15"/>
</dbReference>
<keyword evidence="6" id="KW-0346">Stress response</keyword>
<dbReference type="GO" id="GO:0043023">
    <property type="term" value="F:ribosomal large subunit binding"/>
    <property type="evidence" value="ECO:0007669"/>
    <property type="project" value="InterPro"/>
</dbReference>
<evidence type="ECO:0000256" key="3">
    <source>
        <dbReference type="ARBA" id="ARBA00023125"/>
    </source>
</evidence>
<dbReference type="PROSITE" id="PS50889">
    <property type="entry name" value="S4"/>
    <property type="match status" value="1"/>
</dbReference>
<dbReference type="SMART" id="SM00363">
    <property type="entry name" value="S4"/>
    <property type="match status" value="1"/>
</dbReference>
<evidence type="ECO:0000256" key="1">
    <source>
        <dbReference type="ARBA" id="ARBA00008396"/>
    </source>
</evidence>
<organism evidence="6 7">
    <name type="scientific">Candidatus Photodesmus katoptron Akat1</name>
    <dbReference type="NCBI Taxonomy" id="1236703"/>
    <lineage>
        <taxon>Bacteria</taxon>
        <taxon>Pseudomonadati</taxon>
        <taxon>Pseudomonadota</taxon>
        <taxon>Gammaproteobacteria</taxon>
        <taxon>Vibrionales</taxon>
        <taxon>Vibrionaceae</taxon>
        <taxon>Candidatus Photodesmus</taxon>
    </lineage>
</organism>
<evidence type="ECO:0000259" key="5">
    <source>
        <dbReference type="SMART" id="SM00363"/>
    </source>
</evidence>
<dbReference type="Pfam" id="PF01479">
    <property type="entry name" value="S4"/>
    <property type="match status" value="1"/>
</dbReference>
<reference evidence="6 7" key="1">
    <citation type="journal article" date="2014" name="Environ. Microbiol.">
        <title>Genomic signatures of obligate host dependence in the luminous bacterial symbiont of a vertebrate.</title>
        <authorList>
            <person name="Hendry T.A."/>
            <person name="de Wet J.R."/>
            <person name="Dunlap P.V."/>
        </authorList>
    </citation>
    <scope>NUCLEOTIDE SEQUENCE [LARGE SCALE GENOMIC DNA]</scope>
    <source>
        <strain evidence="6 7">Akat1</strain>
    </source>
</reference>